<organism evidence="1">
    <name type="scientific">viral metagenome</name>
    <dbReference type="NCBI Taxonomy" id="1070528"/>
    <lineage>
        <taxon>unclassified sequences</taxon>
        <taxon>metagenomes</taxon>
        <taxon>organismal metagenomes</taxon>
    </lineage>
</organism>
<protein>
    <submittedName>
        <fullName evidence="1">Uncharacterized protein</fullName>
    </submittedName>
</protein>
<gene>
    <name evidence="1" type="ORF">MM171A02529_0011</name>
</gene>
<proteinExistence type="predicted"/>
<evidence type="ECO:0000313" key="1">
    <source>
        <dbReference type="EMBL" id="QJH92699.1"/>
    </source>
</evidence>
<reference evidence="1" key="1">
    <citation type="submission" date="2020-03" db="EMBL/GenBank/DDBJ databases">
        <title>The deep terrestrial virosphere.</title>
        <authorList>
            <person name="Holmfeldt K."/>
            <person name="Nilsson E."/>
            <person name="Simone D."/>
            <person name="Lopez-Fernandez M."/>
            <person name="Wu X."/>
            <person name="de Brujin I."/>
            <person name="Lundin D."/>
            <person name="Andersson A."/>
            <person name="Bertilsson S."/>
            <person name="Dopson M."/>
        </authorList>
    </citation>
    <scope>NUCLEOTIDE SEQUENCE</scope>
    <source>
        <strain evidence="1">MM171A02529</strain>
    </source>
</reference>
<dbReference type="EMBL" id="MT143912">
    <property type="protein sequence ID" value="QJH92699.1"/>
    <property type="molecule type" value="Genomic_DNA"/>
</dbReference>
<name>A0A6M3X4W5_9ZZZZ</name>
<sequence length="61" mass="7364">MKDISDYISPARTTLDEDEDFVFEIIDRHFQLISDRYEFIKHTLRNFYLTKLGGSLFLEFL</sequence>
<accession>A0A6M3X4W5</accession>
<dbReference type="AlphaFoldDB" id="A0A6M3X4W5"/>